<evidence type="ECO:0000313" key="3">
    <source>
        <dbReference type="Proteomes" id="UP000008808"/>
    </source>
</evidence>
<organism evidence="2 3">
    <name type="scientific">Erythrobacter litoralis (strain HTCC2594)</name>
    <dbReference type="NCBI Taxonomy" id="314225"/>
    <lineage>
        <taxon>Bacteria</taxon>
        <taxon>Pseudomonadati</taxon>
        <taxon>Pseudomonadota</taxon>
        <taxon>Alphaproteobacteria</taxon>
        <taxon>Sphingomonadales</taxon>
        <taxon>Erythrobacteraceae</taxon>
        <taxon>Erythrobacter/Porphyrobacter group</taxon>
        <taxon>Erythrobacter</taxon>
    </lineage>
</organism>
<proteinExistence type="predicted"/>
<feature type="chain" id="PRO_5004213103" description="Ig-like domain-containing protein" evidence="1">
    <location>
        <begin position="24"/>
        <end position="668"/>
    </location>
</feature>
<evidence type="ECO:0000313" key="2">
    <source>
        <dbReference type="EMBL" id="ABC64042.1"/>
    </source>
</evidence>
<sequence length="668" mass="72491">MLAKMFATTALATAALAGTAVSAQGTDQERVFDNEAFVFPIAGSNPGEERETYDLSLWSWYYDTSRNPDPSLPSPSCAEGTDPVERYPFQARFREIDVTPNDPFQTYERPFLHGNIPLDASWGAIYQQECNSAAILIRSSDPSRFDMSNTIVDGARLVRVLDGIRTAATAQDFTIRNVWLTIGRDDCIENDPSNAGTISDSLFEGCFNGISMRNTSTSAPTSSNVVVIDRLLMSVAAYPYLDRSGNPDSDGPVVSGDFFKSNDKAAKAIITNSIFAYDLEDGEALGAGGGGFLRYFAPGGAGIESCSNNTVLWLRDDAPPADIQNLDQCFELVSGQAARDIWNRERCEWINDHPPTITRRQRPDASQNAGEDPITCFVPSVTISSPAGGEFAFDAEVPLSATALTSDNVSVASGLTWTSSIDGELGTGGDLTVGPLTQGNHLITARYVNSIEVAYEDTVSITVAPQPVELTVDLPPNTRVIEGETVALDATLTGGDPANYRFWWAVRSNTTGNDPVVIRDFADDAAFAWDTTGYPGNNRLELRARLIGTDGPDIKARARVFVDQPDPVRSVSLDVSPRSPSAPGTLVTLTAEARNAEGIDVEYRFDLQPMDSDGDVVILRDFATDPTFQWDTSGYPGRNRITVRARRAGTEDRDVKANAMYWVRAPRN</sequence>
<evidence type="ECO:0008006" key="4">
    <source>
        <dbReference type="Google" id="ProtNLM"/>
    </source>
</evidence>
<dbReference type="AlphaFoldDB" id="Q2N8E9"/>
<evidence type="ECO:0000256" key="1">
    <source>
        <dbReference type="SAM" id="SignalP"/>
    </source>
</evidence>
<dbReference type="STRING" id="314225.ELI_09750"/>
<dbReference type="RefSeq" id="WP_011414870.1">
    <property type="nucleotide sequence ID" value="NC_007722.1"/>
</dbReference>
<accession>Q2N8E9</accession>
<keyword evidence="3" id="KW-1185">Reference proteome</keyword>
<dbReference type="OrthoDB" id="7838749at2"/>
<name>Q2N8E9_ERYLH</name>
<dbReference type="KEGG" id="eli:ELI_09750"/>
<dbReference type="HOGENOM" id="CLU_410914_0_0_5"/>
<dbReference type="EMBL" id="CP000157">
    <property type="protein sequence ID" value="ABC64042.1"/>
    <property type="molecule type" value="Genomic_DNA"/>
</dbReference>
<gene>
    <name evidence="2" type="ordered locus">ELI_09750</name>
</gene>
<dbReference type="InterPro" id="IPR011050">
    <property type="entry name" value="Pectin_lyase_fold/virulence"/>
</dbReference>
<protein>
    <recommendedName>
        <fullName evidence="4">Ig-like domain-containing protein</fullName>
    </recommendedName>
</protein>
<dbReference type="Proteomes" id="UP000008808">
    <property type="component" value="Chromosome"/>
</dbReference>
<dbReference type="SUPFAM" id="SSF51126">
    <property type="entry name" value="Pectin lyase-like"/>
    <property type="match status" value="1"/>
</dbReference>
<feature type="signal peptide" evidence="1">
    <location>
        <begin position="1"/>
        <end position="23"/>
    </location>
</feature>
<keyword evidence="1" id="KW-0732">Signal</keyword>
<reference evidence="3" key="1">
    <citation type="journal article" date="2009" name="J. Bacteriol.">
        <title>Complete genome sequence of Erythrobacter litoralis HTCC2594.</title>
        <authorList>
            <person name="Oh H.M."/>
            <person name="Giovannoni S.J."/>
            <person name="Ferriera S."/>
            <person name="Johnson J."/>
            <person name="Cho J.C."/>
        </authorList>
    </citation>
    <scope>NUCLEOTIDE SEQUENCE [LARGE SCALE GENOMIC DNA]</scope>
    <source>
        <strain evidence="3">HTCC2594</strain>
    </source>
</reference>